<reference evidence="1" key="1">
    <citation type="submission" date="2021-01" db="EMBL/GenBank/DDBJ databases">
        <authorList>
            <person name="Corre E."/>
            <person name="Pelletier E."/>
            <person name="Niang G."/>
            <person name="Scheremetjew M."/>
            <person name="Finn R."/>
            <person name="Kale V."/>
            <person name="Holt S."/>
            <person name="Cochrane G."/>
            <person name="Meng A."/>
            <person name="Brown T."/>
            <person name="Cohen L."/>
        </authorList>
    </citation>
    <scope>NUCLEOTIDE SEQUENCE</scope>
    <source>
        <strain evidence="1">MM31A-1</strain>
    </source>
</reference>
<sequence>MIFYSNALTATYFNLFQRHNCAMDCCCGGTSYNPETASELSLVNVVVPEGCKPGQTIKVLSPDGSGRATYAIIPPECDYEGSSFLIRFPKVTETINREQQPKDQKFLQQQQEEQDIPNATVVSQHEELKICVQVPFGARVGSTMYAPVPGDANRVLPIRIPSRKVKKFYIGYTMSQTILRSDIPGPPPGEDGKKQNWHDNKLAVMAPLFF</sequence>
<proteinExistence type="predicted"/>
<gene>
    <name evidence="1" type="ORF">CDEB00056_LOCUS8137</name>
</gene>
<evidence type="ECO:0000313" key="1">
    <source>
        <dbReference type="EMBL" id="CAE0463296.1"/>
    </source>
</evidence>
<name>A0A7S3V886_9STRA</name>
<protein>
    <submittedName>
        <fullName evidence="1">Uncharacterized protein</fullName>
    </submittedName>
</protein>
<organism evidence="1">
    <name type="scientific">Chaetoceros debilis</name>
    <dbReference type="NCBI Taxonomy" id="122233"/>
    <lineage>
        <taxon>Eukaryota</taxon>
        <taxon>Sar</taxon>
        <taxon>Stramenopiles</taxon>
        <taxon>Ochrophyta</taxon>
        <taxon>Bacillariophyta</taxon>
        <taxon>Coscinodiscophyceae</taxon>
        <taxon>Chaetocerotophycidae</taxon>
        <taxon>Chaetocerotales</taxon>
        <taxon>Chaetocerotaceae</taxon>
        <taxon>Chaetoceros</taxon>
    </lineage>
</organism>
<accession>A0A7S3V886</accession>
<dbReference type="EMBL" id="HBIO01010481">
    <property type="protein sequence ID" value="CAE0463296.1"/>
    <property type="molecule type" value="Transcribed_RNA"/>
</dbReference>
<dbReference type="AlphaFoldDB" id="A0A7S3V886"/>